<gene>
    <name evidence="1" type="ORF">A7K69_09800</name>
</gene>
<sequence>MVSTVIFGDDAKFSWILWEKEGSHRSCPLTKLLDVQEKREQNEGCSAFGFRRSEFAGFRDKISFGPANFTRHQ</sequence>
<proteinExistence type="predicted"/>
<comment type="caution">
    <text evidence="1">The sequence shown here is derived from an EMBL/GenBank/DDBJ whole genome shotgun (WGS) entry which is preliminary data.</text>
</comment>
<accession>A0A1B7KQR0</accession>
<dbReference type="Proteomes" id="UP000078290">
    <property type="component" value="Unassembled WGS sequence"/>
</dbReference>
<name>A0A1B7KQR0_PARTM</name>
<protein>
    <submittedName>
        <fullName evidence="1">Uncharacterized protein</fullName>
    </submittedName>
</protein>
<evidence type="ECO:0000313" key="2">
    <source>
        <dbReference type="Proteomes" id="UP000078290"/>
    </source>
</evidence>
<reference evidence="2" key="1">
    <citation type="submission" date="2016-05" db="EMBL/GenBank/DDBJ databases">
        <authorList>
            <person name="Wang W."/>
            <person name="Zhu L."/>
        </authorList>
    </citation>
    <scope>NUCLEOTIDE SEQUENCE [LARGE SCALE GENOMIC DNA]</scope>
    <source>
        <strain evidence="2">W-2</strain>
    </source>
</reference>
<evidence type="ECO:0000313" key="1">
    <source>
        <dbReference type="EMBL" id="OAT72412.1"/>
    </source>
</evidence>
<dbReference type="EMBL" id="LXMA01000034">
    <property type="protein sequence ID" value="OAT72412.1"/>
    <property type="molecule type" value="Genomic_DNA"/>
</dbReference>
<dbReference type="AlphaFoldDB" id="A0A1B7KQR0"/>
<organism evidence="1 2">
    <name type="scientific">Parageobacillus thermoglucosidasius</name>
    <name type="common">Geobacillus thermoglucosidasius</name>
    <dbReference type="NCBI Taxonomy" id="1426"/>
    <lineage>
        <taxon>Bacteria</taxon>
        <taxon>Bacillati</taxon>
        <taxon>Bacillota</taxon>
        <taxon>Bacilli</taxon>
        <taxon>Bacillales</taxon>
        <taxon>Anoxybacillaceae</taxon>
        <taxon>Parageobacillus</taxon>
    </lineage>
</organism>